<evidence type="ECO:0000313" key="23">
    <source>
        <dbReference type="Proteomes" id="UP000623129"/>
    </source>
</evidence>
<feature type="domain" description="Plant heme peroxidase family profile" evidence="21">
    <location>
        <begin position="22"/>
        <end position="319"/>
    </location>
</feature>
<feature type="active site" description="Proton acceptor" evidence="15">
    <location>
        <position position="63"/>
    </location>
</feature>
<protein>
    <recommendedName>
        <fullName evidence="4 20">Peroxidase</fullName>
        <ecNumber evidence="4 20">1.11.1.7</ecNumber>
    </recommendedName>
</protein>
<feature type="disulfide bond" evidence="19">
    <location>
        <begin position="195"/>
        <end position="227"/>
    </location>
</feature>
<evidence type="ECO:0000256" key="18">
    <source>
        <dbReference type="PIRSR" id="PIRSR600823-4"/>
    </source>
</evidence>
<evidence type="ECO:0000256" key="7">
    <source>
        <dbReference type="ARBA" id="ARBA00022617"/>
    </source>
</evidence>
<keyword evidence="6 20" id="KW-0575">Peroxidase</keyword>
<keyword evidence="10 17" id="KW-0106">Calcium</keyword>
<comment type="subcellular location">
    <subcellularLocation>
        <location evidence="20">Secreted</location>
    </subcellularLocation>
</comment>
<dbReference type="InterPro" id="IPR000823">
    <property type="entry name" value="Peroxidase_pln"/>
</dbReference>
<keyword evidence="13 19" id="KW-1015">Disulfide bond</keyword>
<evidence type="ECO:0000256" key="10">
    <source>
        <dbReference type="ARBA" id="ARBA00022837"/>
    </source>
</evidence>
<evidence type="ECO:0000256" key="12">
    <source>
        <dbReference type="ARBA" id="ARBA00023004"/>
    </source>
</evidence>
<feature type="disulfide bond" evidence="19">
    <location>
        <begin position="65"/>
        <end position="70"/>
    </location>
</feature>
<evidence type="ECO:0000256" key="9">
    <source>
        <dbReference type="ARBA" id="ARBA00022729"/>
    </source>
</evidence>
<evidence type="ECO:0000256" key="19">
    <source>
        <dbReference type="PIRSR" id="PIRSR600823-5"/>
    </source>
</evidence>
<dbReference type="InterPro" id="IPR002016">
    <property type="entry name" value="Haem_peroxidase"/>
</dbReference>
<dbReference type="AlphaFoldDB" id="A0A833VEH8"/>
<dbReference type="FunFam" id="1.10.520.10:FF:000008">
    <property type="entry name" value="Peroxidase"/>
    <property type="match status" value="1"/>
</dbReference>
<comment type="caution">
    <text evidence="22">The sequence shown here is derived from an EMBL/GenBank/DDBJ whole genome shotgun (WGS) entry which is preliminary data.</text>
</comment>
<dbReference type="GO" id="GO:0140825">
    <property type="term" value="F:lactoperoxidase activity"/>
    <property type="evidence" value="ECO:0007669"/>
    <property type="project" value="UniProtKB-EC"/>
</dbReference>
<dbReference type="GO" id="GO:0046872">
    <property type="term" value="F:metal ion binding"/>
    <property type="evidence" value="ECO:0007669"/>
    <property type="project" value="UniProtKB-UniRule"/>
</dbReference>
<evidence type="ECO:0000256" key="6">
    <source>
        <dbReference type="ARBA" id="ARBA00022559"/>
    </source>
</evidence>
<evidence type="ECO:0000256" key="8">
    <source>
        <dbReference type="ARBA" id="ARBA00022723"/>
    </source>
</evidence>
<feature type="binding site" description="axial binding residue" evidence="17">
    <location>
        <position position="188"/>
    </location>
    <ligand>
        <name>heme b</name>
        <dbReference type="ChEBI" id="CHEBI:60344"/>
    </ligand>
    <ligandPart>
        <name>Fe</name>
        <dbReference type="ChEBI" id="CHEBI:18248"/>
    </ligandPart>
</feature>
<comment type="cofactor">
    <cofactor evidence="17 20">
        <name>Ca(2+)</name>
        <dbReference type="ChEBI" id="CHEBI:29108"/>
    </cofactor>
    <text evidence="17 20">Binds 2 calcium ions per subunit.</text>
</comment>
<feature type="binding site" evidence="17">
    <location>
        <position position="73"/>
    </location>
    <ligand>
        <name>Ca(2+)</name>
        <dbReference type="ChEBI" id="CHEBI:29108"/>
        <label>1</label>
    </ligand>
</feature>
<dbReference type="InterPro" id="IPR010255">
    <property type="entry name" value="Haem_peroxidase_sf"/>
</dbReference>
<keyword evidence="23" id="KW-1185">Reference proteome</keyword>
<evidence type="ECO:0000256" key="5">
    <source>
        <dbReference type="ARBA" id="ARBA00022525"/>
    </source>
</evidence>
<comment type="function">
    <text evidence="2">Removal of H(2)O(2), oxidation of toxic reductants, biosynthesis and degradation of lignin, suberization, auxin catabolism, response to environmental stresses such as wounding, pathogen attack and oxidative stress. These functions might be dependent on each isozyme/isoform in each plant tissue.</text>
</comment>
<comment type="catalytic activity">
    <reaction evidence="1 20">
        <text>2 a phenolic donor + H2O2 = 2 a phenolic radical donor + 2 H2O</text>
        <dbReference type="Rhea" id="RHEA:56136"/>
        <dbReference type="ChEBI" id="CHEBI:15377"/>
        <dbReference type="ChEBI" id="CHEBI:16240"/>
        <dbReference type="ChEBI" id="CHEBI:139520"/>
        <dbReference type="ChEBI" id="CHEBI:139521"/>
        <dbReference type="EC" id="1.11.1.7"/>
    </reaction>
</comment>
<feature type="binding site" evidence="17">
    <location>
        <position position="189"/>
    </location>
    <ligand>
        <name>Ca(2+)</name>
        <dbReference type="ChEBI" id="CHEBI:29108"/>
        <label>2</label>
    </ligand>
</feature>
<dbReference type="InterPro" id="IPR019793">
    <property type="entry name" value="Peroxidases_heam-ligand_BS"/>
</dbReference>
<keyword evidence="5 20" id="KW-0964">Secreted</keyword>
<feature type="binding site" evidence="17">
    <location>
        <position position="85"/>
    </location>
    <ligand>
        <name>Ca(2+)</name>
        <dbReference type="ChEBI" id="CHEBI:29108"/>
        <label>1</label>
    </ligand>
</feature>
<accession>A0A833VEH8</accession>
<evidence type="ECO:0000256" key="13">
    <source>
        <dbReference type="ARBA" id="ARBA00023157"/>
    </source>
</evidence>
<evidence type="ECO:0000256" key="14">
    <source>
        <dbReference type="ARBA" id="ARBA00023324"/>
    </source>
</evidence>
<dbReference type="EC" id="1.11.1.7" evidence="4 20"/>
<dbReference type="PANTHER" id="PTHR31235">
    <property type="entry name" value="PEROXIDASE 25-RELATED"/>
    <property type="match status" value="1"/>
</dbReference>
<dbReference type="GO" id="GO:0020037">
    <property type="term" value="F:heme binding"/>
    <property type="evidence" value="ECO:0007669"/>
    <property type="project" value="UniProtKB-UniRule"/>
</dbReference>
<feature type="binding site" evidence="17">
    <location>
        <position position="248"/>
    </location>
    <ligand>
        <name>Ca(2+)</name>
        <dbReference type="ChEBI" id="CHEBI:29108"/>
        <label>2</label>
    </ligand>
</feature>
<dbReference type="Gene3D" id="1.10.520.10">
    <property type="match status" value="1"/>
</dbReference>
<dbReference type="GO" id="GO:0005576">
    <property type="term" value="C:extracellular region"/>
    <property type="evidence" value="ECO:0007669"/>
    <property type="project" value="UniProtKB-SubCell"/>
</dbReference>
<gene>
    <name evidence="22" type="ORF">FCM35_KLT13890</name>
</gene>
<dbReference type="OrthoDB" id="2113341at2759"/>
<dbReference type="GO" id="GO:0006979">
    <property type="term" value="P:response to oxidative stress"/>
    <property type="evidence" value="ECO:0007669"/>
    <property type="project" value="UniProtKB-UniRule"/>
</dbReference>
<dbReference type="PROSITE" id="PS00435">
    <property type="entry name" value="PEROXIDASE_1"/>
    <property type="match status" value="1"/>
</dbReference>
<proteinExistence type="inferred from homology"/>
<evidence type="ECO:0000256" key="3">
    <source>
        <dbReference type="ARBA" id="ARBA00006873"/>
    </source>
</evidence>
<feature type="disulfide bond" evidence="19">
    <location>
        <begin position="32"/>
        <end position="111"/>
    </location>
</feature>
<feature type="binding site" evidence="17">
    <location>
        <position position="64"/>
    </location>
    <ligand>
        <name>Ca(2+)</name>
        <dbReference type="ChEBI" id="CHEBI:29108"/>
        <label>1</label>
    </ligand>
</feature>
<dbReference type="Proteomes" id="UP000623129">
    <property type="component" value="Unassembled WGS sequence"/>
</dbReference>
<feature type="signal peptide" evidence="20">
    <location>
        <begin position="1"/>
        <end position="21"/>
    </location>
</feature>
<dbReference type="PROSITE" id="PS50873">
    <property type="entry name" value="PEROXIDASE_4"/>
    <property type="match status" value="1"/>
</dbReference>
<evidence type="ECO:0000256" key="15">
    <source>
        <dbReference type="PIRSR" id="PIRSR600823-1"/>
    </source>
</evidence>
<keyword evidence="8 17" id="KW-0479">Metal-binding</keyword>
<evidence type="ECO:0000256" key="20">
    <source>
        <dbReference type="RuleBase" id="RU362060"/>
    </source>
</evidence>
<keyword evidence="12 17" id="KW-0408">Iron</keyword>
<feature type="chain" id="PRO_5033091349" description="Peroxidase" evidence="20">
    <location>
        <begin position="22"/>
        <end position="334"/>
    </location>
</feature>
<evidence type="ECO:0000256" key="4">
    <source>
        <dbReference type="ARBA" id="ARBA00012313"/>
    </source>
</evidence>
<evidence type="ECO:0000256" key="16">
    <source>
        <dbReference type="PIRSR" id="PIRSR600823-2"/>
    </source>
</evidence>
<comment type="cofactor">
    <cofactor evidence="17 20">
        <name>heme b</name>
        <dbReference type="ChEBI" id="CHEBI:60344"/>
    </cofactor>
    <text evidence="17 20">Binds 1 heme b (iron(II)-protoporphyrin IX) group per subunit.</text>
</comment>
<evidence type="ECO:0000256" key="17">
    <source>
        <dbReference type="PIRSR" id="PIRSR600823-3"/>
    </source>
</evidence>
<feature type="site" description="Transition state stabilizer" evidence="18">
    <location>
        <position position="59"/>
    </location>
</feature>
<keyword evidence="14 20" id="KW-0376">Hydrogen peroxide</keyword>
<evidence type="ECO:0000313" key="22">
    <source>
        <dbReference type="EMBL" id="KAF3321674.1"/>
    </source>
</evidence>
<name>A0A833VEH8_9POAL</name>
<sequence length="334" mass="35971">MSWAIALVLGLFISLISISTAQLQVGFYQNSCPNAESIVTSVVRQATLSDPTIPAALLRLHFHDCIVQGCEGSILIRSPATGNLEKDSPNHAGLRGLEVIDSAKAQLESQCPGTVSCADIVALAARDSITMTQGPQYDVPTGRRDGRVSNIADANNMPQVREPINVLRSKFAAKGLSEKDLVLLSAAHTIGTTACFFVENRLYSFSTNSQSDPSINPGFLPELQAQCPQNGNVNVRIPLDRGSGNTFDINILRNIRSGFAVIESDAALYQDDSTRAVVDSYFGLFDDLFGSSFEEDFAASMVKMGSIGVRTGSDGEIRRARFLKKLVKMGFGLD</sequence>
<keyword evidence="9 20" id="KW-0732">Signal</keyword>
<keyword evidence="11 20" id="KW-0560">Oxidoreductase</keyword>
<evidence type="ECO:0000256" key="2">
    <source>
        <dbReference type="ARBA" id="ARBA00002322"/>
    </source>
</evidence>
<dbReference type="Pfam" id="PF00141">
    <property type="entry name" value="peroxidase"/>
    <property type="match status" value="1"/>
</dbReference>
<comment type="similarity">
    <text evidence="3">Belongs to the peroxidase family. Ascorbate peroxidase subfamily.</text>
</comment>
<comment type="similarity">
    <text evidence="20">Belongs to the peroxidase family. Classical plant (class III) peroxidase subfamily.</text>
</comment>
<dbReference type="FunFam" id="1.10.420.10:FF:000010">
    <property type="entry name" value="Peroxidase"/>
    <property type="match status" value="1"/>
</dbReference>
<dbReference type="EMBL" id="SWLB01000026">
    <property type="protein sequence ID" value="KAF3321674.1"/>
    <property type="molecule type" value="Genomic_DNA"/>
</dbReference>
<evidence type="ECO:0000256" key="1">
    <source>
        <dbReference type="ARBA" id="ARBA00000189"/>
    </source>
</evidence>
<dbReference type="PRINTS" id="PR00461">
    <property type="entry name" value="PLPEROXIDASE"/>
</dbReference>
<feature type="binding site" evidence="17">
    <location>
        <position position="240"/>
    </location>
    <ligand>
        <name>Ca(2+)</name>
        <dbReference type="ChEBI" id="CHEBI:29108"/>
        <label>2</label>
    </ligand>
</feature>
<keyword evidence="7 20" id="KW-0349">Heme</keyword>
<dbReference type="PRINTS" id="PR00458">
    <property type="entry name" value="PEROXIDASE"/>
</dbReference>
<evidence type="ECO:0000259" key="21">
    <source>
        <dbReference type="PROSITE" id="PS50873"/>
    </source>
</evidence>
<dbReference type="Gene3D" id="1.10.420.10">
    <property type="entry name" value="Peroxidase, domain 2"/>
    <property type="match status" value="1"/>
</dbReference>
<feature type="binding site" evidence="17">
    <location>
        <position position="67"/>
    </location>
    <ligand>
        <name>Ca(2+)</name>
        <dbReference type="ChEBI" id="CHEBI:29108"/>
        <label>1</label>
    </ligand>
</feature>
<reference evidence="22" key="1">
    <citation type="submission" date="2020-01" db="EMBL/GenBank/DDBJ databases">
        <title>Genome sequence of Kobresia littledalei, the first chromosome-level genome in the family Cyperaceae.</title>
        <authorList>
            <person name="Qu G."/>
        </authorList>
    </citation>
    <scope>NUCLEOTIDE SEQUENCE</scope>
    <source>
        <strain evidence="22">C.B.Clarke</strain>
        <tissue evidence="22">Leaf</tissue>
    </source>
</reference>
<dbReference type="CDD" id="cd00693">
    <property type="entry name" value="secretory_peroxidase"/>
    <property type="match status" value="1"/>
</dbReference>
<dbReference type="SUPFAM" id="SSF48113">
    <property type="entry name" value="Heme-dependent peroxidases"/>
    <property type="match status" value="1"/>
</dbReference>
<dbReference type="GO" id="GO:0042744">
    <property type="term" value="P:hydrogen peroxide catabolic process"/>
    <property type="evidence" value="ECO:0007669"/>
    <property type="project" value="UniProtKB-KW"/>
</dbReference>
<dbReference type="InterPro" id="IPR033905">
    <property type="entry name" value="Secretory_peroxidase"/>
</dbReference>
<organism evidence="22 23">
    <name type="scientific">Carex littledalei</name>
    <dbReference type="NCBI Taxonomy" id="544730"/>
    <lineage>
        <taxon>Eukaryota</taxon>
        <taxon>Viridiplantae</taxon>
        <taxon>Streptophyta</taxon>
        <taxon>Embryophyta</taxon>
        <taxon>Tracheophyta</taxon>
        <taxon>Spermatophyta</taxon>
        <taxon>Magnoliopsida</taxon>
        <taxon>Liliopsida</taxon>
        <taxon>Poales</taxon>
        <taxon>Cyperaceae</taxon>
        <taxon>Cyperoideae</taxon>
        <taxon>Cariceae</taxon>
        <taxon>Carex</taxon>
        <taxon>Carex subgen. Euthyceras</taxon>
    </lineage>
</organism>
<evidence type="ECO:0000256" key="11">
    <source>
        <dbReference type="ARBA" id="ARBA00023002"/>
    </source>
</evidence>
<feature type="binding site" evidence="17">
    <location>
        <position position="69"/>
    </location>
    <ligand>
        <name>Ca(2+)</name>
        <dbReference type="ChEBI" id="CHEBI:29108"/>
        <label>1</label>
    </ligand>
</feature>
<feature type="binding site" evidence="16">
    <location>
        <position position="158"/>
    </location>
    <ligand>
        <name>substrate</name>
    </ligand>
</feature>